<comment type="similarity">
    <text evidence="4">Belongs to the Maf family. YhdE subfamily.</text>
</comment>
<dbReference type="SUPFAM" id="SSF52972">
    <property type="entry name" value="ITPase-like"/>
    <property type="match status" value="1"/>
</dbReference>
<dbReference type="Pfam" id="PF02545">
    <property type="entry name" value="Maf"/>
    <property type="match status" value="1"/>
</dbReference>
<evidence type="ECO:0000256" key="3">
    <source>
        <dbReference type="ARBA" id="ARBA00023080"/>
    </source>
</evidence>
<sequence>MTLVLASTSPRRRELLGQLGLGNEGFSFEQVSPDIDEAYLEGETAAEHVLRLAVGKARVGLDLCRQLPEPVVLGSDTIVVLGEEILGKPLDAADAKAMLTRLSGRTHRVMTAVAITDGKQTLTRLSETSVRFSPMSAGDIDAYVATGEPLDKAGAYGIQGLGGCFVAAIDGSYSSVVGLPLVETRELLYAMGCL</sequence>
<dbReference type="HAMAP" id="MF_00528">
    <property type="entry name" value="Maf"/>
    <property type="match status" value="1"/>
</dbReference>
<dbReference type="EC" id="3.6.1.9" evidence="4"/>
<protein>
    <recommendedName>
        <fullName evidence="4">dTTP/UTP pyrophosphatase</fullName>
        <shortName evidence="4">dTTPase/UTPase</shortName>
        <ecNumber evidence="4">3.6.1.9</ecNumber>
    </recommendedName>
    <alternativeName>
        <fullName evidence="4">Nucleoside triphosphate pyrophosphatase</fullName>
    </alternativeName>
    <alternativeName>
        <fullName evidence="4">Nucleotide pyrophosphatase</fullName>
        <shortName evidence="4">Nucleotide PPase</shortName>
    </alternativeName>
</protein>
<evidence type="ECO:0000256" key="4">
    <source>
        <dbReference type="HAMAP-Rule" id="MF_00528"/>
    </source>
</evidence>
<dbReference type="CDD" id="cd00555">
    <property type="entry name" value="Maf"/>
    <property type="match status" value="1"/>
</dbReference>
<dbReference type="RefSeq" id="WP_169563899.1">
    <property type="nucleotide sequence ID" value="NZ_JAAXYH010000004.1"/>
</dbReference>
<comment type="cofactor">
    <cofactor evidence="1 4">
        <name>a divalent metal cation</name>
        <dbReference type="ChEBI" id="CHEBI:60240"/>
    </cofactor>
</comment>
<keyword evidence="3 4" id="KW-0546">Nucleotide metabolism</keyword>
<keyword evidence="2 4" id="KW-0378">Hydrolase</keyword>
<dbReference type="PANTHER" id="PTHR43213:SF5">
    <property type="entry name" value="BIFUNCTIONAL DTTP_UTP PYROPHOSPHATASE_METHYLTRANSFERASE PROTEIN-RELATED"/>
    <property type="match status" value="1"/>
</dbReference>
<keyword evidence="4" id="KW-0963">Cytoplasm</keyword>
<reference evidence="5" key="1">
    <citation type="submission" date="2020-04" db="EMBL/GenBank/DDBJ databases">
        <title>Description of Shewanella salipaludis sp. nov., isolated from a salt marsh.</title>
        <authorList>
            <person name="Park S."/>
            <person name="Yoon J.-H."/>
        </authorList>
    </citation>
    <scope>NUCLEOTIDE SEQUENCE</scope>
    <source>
        <strain evidence="5">SHSM-M6</strain>
    </source>
</reference>
<keyword evidence="6" id="KW-1185">Reference proteome</keyword>
<dbReference type="InterPro" id="IPR029001">
    <property type="entry name" value="ITPase-like_fam"/>
</dbReference>
<feature type="site" description="Important for substrate specificity" evidence="4">
    <location>
        <position position="77"/>
    </location>
</feature>
<proteinExistence type="inferred from homology"/>
<feature type="active site" description="Proton acceptor" evidence="4">
    <location>
        <position position="76"/>
    </location>
</feature>
<dbReference type="NCBIfam" id="TIGR00172">
    <property type="entry name" value="maf"/>
    <property type="match status" value="1"/>
</dbReference>
<evidence type="ECO:0000313" key="6">
    <source>
        <dbReference type="Proteomes" id="UP000737113"/>
    </source>
</evidence>
<dbReference type="Gene3D" id="3.90.950.10">
    <property type="match status" value="1"/>
</dbReference>
<dbReference type="EMBL" id="JAAXYH010000004">
    <property type="protein sequence ID" value="NMH65226.1"/>
    <property type="molecule type" value="Genomic_DNA"/>
</dbReference>
<comment type="catalytic activity">
    <reaction evidence="4">
        <text>dTTP + H2O = dTMP + diphosphate + H(+)</text>
        <dbReference type="Rhea" id="RHEA:28534"/>
        <dbReference type="ChEBI" id="CHEBI:15377"/>
        <dbReference type="ChEBI" id="CHEBI:15378"/>
        <dbReference type="ChEBI" id="CHEBI:33019"/>
        <dbReference type="ChEBI" id="CHEBI:37568"/>
        <dbReference type="ChEBI" id="CHEBI:63528"/>
        <dbReference type="EC" id="3.6.1.9"/>
    </reaction>
</comment>
<dbReference type="Proteomes" id="UP000737113">
    <property type="component" value="Unassembled WGS sequence"/>
</dbReference>
<dbReference type="InterPro" id="IPR003697">
    <property type="entry name" value="Maf-like"/>
</dbReference>
<evidence type="ECO:0000313" key="5">
    <source>
        <dbReference type="EMBL" id="NMH65226.1"/>
    </source>
</evidence>
<feature type="site" description="Important for substrate specificity" evidence="4">
    <location>
        <position position="159"/>
    </location>
</feature>
<comment type="subcellular location">
    <subcellularLocation>
        <location evidence="4">Cytoplasm</location>
    </subcellularLocation>
</comment>
<dbReference type="GO" id="GO:0009117">
    <property type="term" value="P:nucleotide metabolic process"/>
    <property type="evidence" value="ECO:0007669"/>
    <property type="project" value="UniProtKB-KW"/>
</dbReference>
<name>A0A972JMK9_9GAMM</name>
<dbReference type="AlphaFoldDB" id="A0A972JMK9"/>
<dbReference type="GO" id="GO:0005737">
    <property type="term" value="C:cytoplasm"/>
    <property type="evidence" value="ECO:0007669"/>
    <property type="project" value="UniProtKB-SubCell"/>
</dbReference>
<gene>
    <name evidence="5" type="ORF">HC757_08585</name>
</gene>
<dbReference type="GO" id="GO:0047429">
    <property type="term" value="F:nucleoside triphosphate diphosphatase activity"/>
    <property type="evidence" value="ECO:0007669"/>
    <property type="project" value="UniProtKB-EC"/>
</dbReference>
<comment type="caution">
    <text evidence="5">The sequence shown here is derived from an EMBL/GenBank/DDBJ whole genome shotgun (WGS) entry which is preliminary data.</text>
</comment>
<comment type="caution">
    <text evidence="4">Lacks conserved residue(s) required for the propagation of feature annotation.</text>
</comment>
<accession>A0A972JMK9</accession>
<comment type="function">
    <text evidence="4">Nucleoside triphosphate pyrophosphatase that hydrolyzes dTTP and UTP. May have a dual role in cell division arrest and in preventing the incorporation of modified nucleotides into cellular nucleic acids.</text>
</comment>
<organism evidence="5 6">
    <name type="scientific">Shewanella salipaludis</name>
    <dbReference type="NCBI Taxonomy" id="2723052"/>
    <lineage>
        <taxon>Bacteria</taxon>
        <taxon>Pseudomonadati</taxon>
        <taxon>Pseudomonadota</taxon>
        <taxon>Gammaproteobacteria</taxon>
        <taxon>Alteromonadales</taxon>
        <taxon>Shewanellaceae</taxon>
        <taxon>Shewanella</taxon>
    </lineage>
</organism>
<feature type="site" description="Important for substrate specificity" evidence="4">
    <location>
        <position position="11"/>
    </location>
</feature>
<dbReference type="PANTHER" id="PTHR43213">
    <property type="entry name" value="BIFUNCTIONAL DTTP/UTP PYROPHOSPHATASE/METHYLTRANSFERASE PROTEIN-RELATED"/>
    <property type="match status" value="1"/>
</dbReference>
<evidence type="ECO:0000256" key="1">
    <source>
        <dbReference type="ARBA" id="ARBA00001968"/>
    </source>
</evidence>
<dbReference type="PIRSF" id="PIRSF006305">
    <property type="entry name" value="Maf"/>
    <property type="match status" value="1"/>
</dbReference>
<comment type="catalytic activity">
    <reaction evidence="4">
        <text>UTP + H2O = UMP + diphosphate + H(+)</text>
        <dbReference type="Rhea" id="RHEA:29395"/>
        <dbReference type="ChEBI" id="CHEBI:15377"/>
        <dbReference type="ChEBI" id="CHEBI:15378"/>
        <dbReference type="ChEBI" id="CHEBI:33019"/>
        <dbReference type="ChEBI" id="CHEBI:46398"/>
        <dbReference type="ChEBI" id="CHEBI:57865"/>
        <dbReference type="EC" id="3.6.1.9"/>
    </reaction>
</comment>
<evidence type="ECO:0000256" key="2">
    <source>
        <dbReference type="ARBA" id="ARBA00022801"/>
    </source>
</evidence>